<organism evidence="1 2">
    <name type="scientific">Aspergillus saccharolyticus JOP 1030-1</name>
    <dbReference type="NCBI Taxonomy" id="1450539"/>
    <lineage>
        <taxon>Eukaryota</taxon>
        <taxon>Fungi</taxon>
        <taxon>Dikarya</taxon>
        <taxon>Ascomycota</taxon>
        <taxon>Pezizomycotina</taxon>
        <taxon>Eurotiomycetes</taxon>
        <taxon>Eurotiomycetidae</taxon>
        <taxon>Eurotiales</taxon>
        <taxon>Aspergillaceae</taxon>
        <taxon>Aspergillus</taxon>
        <taxon>Aspergillus subgen. Circumdati</taxon>
    </lineage>
</organism>
<evidence type="ECO:0000313" key="2">
    <source>
        <dbReference type="Proteomes" id="UP000248349"/>
    </source>
</evidence>
<dbReference type="RefSeq" id="XP_025433351.1">
    <property type="nucleotide sequence ID" value="XM_025571102.1"/>
</dbReference>
<dbReference type="Proteomes" id="UP000248349">
    <property type="component" value="Unassembled WGS sequence"/>
</dbReference>
<gene>
    <name evidence="1" type="ORF">BP01DRAFT_214123</name>
</gene>
<accession>A0A318ZIM6</accession>
<dbReference type="EMBL" id="KZ821224">
    <property type="protein sequence ID" value="PYH47369.1"/>
    <property type="molecule type" value="Genomic_DNA"/>
</dbReference>
<evidence type="ECO:0000313" key="1">
    <source>
        <dbReference type="EMBL" id="PYH47369.1"/>
    </source>
</evidence>
<dbReference type="GeneID" id="37072330"/>
<proteinExistence type="predicted"/>
<protein>
    <submittedName>
        <fullName evidence="1">Uncharacterized protein</fullName>
    </submittedName>
</protein>
<reference evidence="1 2" key="1">
    <citation type="submission" date="2016-12" db="EMBL/GenBank/DDBJ databases">
        <title>The genomes of Aspergillus section Nigri reveals drivers in fungal speciation.</title>
        <authorList>
            <consortium name="DOE Joint Genome Institute"/>
            <person name="Vesth T.C."/>
            <person name="Nybo J."/>
            <person name="Theobald S."/>
            <person name="Brandl J."/>
            <person name="Frisvad J.C."/>
            <person name="Nielsen K.F."/>
            <person name="Lyhne E.K."/>
            <person name="Kogle M.E."/>
            <person name="Kuo A."/>
            <person name="Riley R."/>
            <person name="Clum A."/>
            <person name="Nolan M."/>
            <person name="Lipzen A."/>
            <person name="Salamov A."/>
            <person name="Henrissat B."/>
            <person name="Wiebenga A."/>
            <person name="De Vries R.P."/>
            <person name="Grigoriev I.V."/>
            <person name="Mortensen U.H."/>
            <person name="Andersen M.R."/>
            <person name="Baker S.E."/>
        </authorList>
    </citation>
    <scope>NUCLEOTIDE SEQUENCE [LARGE SCALE GENOMIC DNA]</scope>
    <source>
        <strain evidence="1 2">JOP 1030-1</strain>
    </source>
</reference>
<keyword evidence="2" id="KW-1185">Reference proteome</keyword>
<sequence>MTCISSLIRPDSSIQFTQQGCTRILHQDGNHHSRLIISHHQHHHPRQPFLLKDIYTTRRGEFPASIINSQ</sequence>
<name>A0A318ZIM6_9EURO</name>
<dbReference type="AlphaFoldDB" id="A0A318ZIM6"/>